<dbReference type="Gene3D" id="3.90.380.10">
    <property type="entry name" value="Naphthalene 1,2-dioxygenase Alpha Subunit, Chain A, domain 1"/>
    <property type="match status" value="2"/>
</dbReference>
<evidence type="ECO:0000313" key="9">
    <source>
        <dbReference type="Proteomes" id="UP000570166"/>
    </source>
</evidence>
<evidence type="ECO:0000313" key="8">
    <source>
        <dbReference type="EMBL" id="MBA2933828.1"/>
    </source>
</evidence>
<dbReference type="CDD" id="cd03469">
    <property type="entry name" value="Rieske_RO_Alpha_N"/>
    <property type="match status" value="1"/>
</dbReference>
<dbReference type="GO" id="GO:0051213">
    <property type="term" value="F:dioxygenase activity"/>
    <property type="evidence" value="ECO:0007669"/>
    <property type="project" value="UniProtKB-KW"/>
</dbReference>
<sequence>MNLATPVRANERVVPTLESLSASQIAAIRAIPSHDHSEIRAIEASRPASIFTDPARFALEQETVFQALPVPITMSAVIPKPGNLIATDAYGRNIIVARGKDGVVRAFLNACSHKGSKLIETSEPQSASRLVCPYHAWTFGLDGKVLGVPRAETFANLCKADRPLAQLECLEKGGIVWVGLDRNRSYDFGTLDDQLEIDFEAFNLPRMHLYGRKVFDLKANWKLVLEPFLEGYHVQRLHAASVGPLFADVPSTVSLLGRNIRQTSGKQAFTPDILDIPGENIHKSVTHAYQVFPNLVVVTSPYYISIMILAPRAADRTIVDYMMLTREAPDNPKAEELFSRSYEMILNVFGGEDFRAAQISQEGLSSGALENVIYCGLEEMIPTFYGMLEKQMGI</sequence>
<dbReference type="Gene3D" id="2.102.10.10">
    <property type="entry name" value="Rieske [2Fe-2S] iron-sulphur domain"/>
    <property type="match status" value="1"/>
</dbReference>
<dbReference type="SUPFAM" id="SSF50022">
    <property type="entry name" value="ISP domain"/>
    <property type="match status" value="1"/>
</dbReference>
<dbReference type="Pfam" id="PF00355">
    <property type="entry name" value="Rieske"/>
    <property type="match status" value="1"/>
</dbReference>
<comment type="caution">
    <text evidence="8">The sequence shown here is derived from an EMBL/GenBank/DDBJ whole genome shotgun (WGS) entry which is preliminary data.</text>
</comment>
<dbReference type="EMBL" id="JACEIB010000003">
    <property type="protein sequence ID" value="MBA2933828.1"/>
    <property type="molecule type" value="Genomic_DNA"/>
</dbReference>
<keyword evidence="3" id="KW-0479">Metal-binding</keyword>
<evidence type="ECO:0000256" key="1">
    <source>
        <dbReference type="ARBA" id="ARBA00001962"/>
    </source>
</evidence>
<keyword evidence="9" id="KW-1185">Reference proteome</keyword>
<dbReference type="InterPro" id="IPR017941">
    <property type="entry name" value="Rieske_2Fe-2S"/>
</dbReference>
<dbReference type="GO" id="GO:0005506">
    <property type="term" value="F:iron ion binding"/>
    <property type="evidence" value="ECO:0007669"/>
    <property type="project" value="InterPro"/>
</dbReference>
<feature type="domain" description="Rieske" evidence="7">
    <location>
        <begin position="71"/>
        <end position="178"/>
    </location>
</feature>
<gene>
    <name evidence="8" type="ORF">HZF05_06905</name>
</gene>
<evidence type="ECO:0000256" key="4">
    <source>
        <dbReference type="ARBA" id="ARBA00023002"/>
    </source>
</evidence>
<keyword evidence="4" id="KW-0560">Oxidoreductase</keyword>
<dbReference type="InterPro" id="IPR015879">
    <property type="entry name" value="Ring_hydroxy_dOase_asu_C_dom"/>
</dbReference>
<dbReference type="SUPFAM" id="SSF55961">
    <property type="entry name" value="Bet v1-like"/>
    <property type="match status" value="1"/>
</dbReference>
<evidence type="ECO:0000256" key="5">
    <source>
        <dbReference type="ARBA" id="ARBA00023004"/>
    </source>
</evidence>
<evidence type="ECO:0000256" key="2">
    <source>
        <dbReference type="ARBA" id="ARBA00022714"/>
    </source>
</evidence>
<protein>
    <submittedName>
        <fullName evidence="8">Aromatic ring-hydroxylating dioxygenase subunit alpha</fullName>
    </submittedName>
</protein>
<dbReference type="PROSITE" id="PS51296">
    <property type="entry name" value="RIESKE"/>
    <property type="match status" value="1"/>
</dbReference>
<name>A0A838L8H1_9SPHN</name>
<comment type="cofactor">
    <cofactor evidence="1">
        <name>Fe cation</name>
        <dbReference type="ChEBI" id="CHEBI:24875"/>
    </cofactor>
</comment>
<keyword evidence="5" id="KW-0408">Iron</keyword>
<keyword evidence="2" id="KW-0001">2Fe-2S</keyword>
<dbReference type="InterPro" id="IPR036922">
    <property type="entry name" value="Rieske_2Fe-2S_sf"/>
</dbReference>
<reference evidence="8 9" key="1">
    <citation type="submission" date="2020-07" db="EMBL/GenBank/DDBJ databases">
        <authorList>
            <person name="Sun Q."/>
        </authorList>
    </citation>
    <scope>NUCLEOTIDE SEQUENCE [LARGE SCALE GENOMIC DNA]</scope>
    <source>
        <strain evidence="8 9">CGMCC 1.13654</strain>
    </source>
</reference>
<dbReference type="InterPro" id="IPR001663">
    <property type="entry name" value="Rng_hydr_dOase-A"/>
</dbReference>
<keyword evidence="8" id="KW-0223">Dioxygenase</keyword>
<dbReference type="Pfam" id="PF00848">
    <property type="entry name" value="Ring_hydroxyl_A"/>
    <property type="match status" value="1"/>
</dbReference>
<proteinExistence type="predicted"/>
<accession>A0A838L8H1</accession>
<dbReference type="PANTHER" id="PTHR43756:SF5">
    <property type="entry name" value="CHOLINE MONOOXYGENASE, CHLOROPLASTIC"/>
    <property type="match status" value="1"/>
</dbReference>
<dbReference type="Proteomes" id="UP000570166">
    <property type="component" value="Unassembled WGS sequence"/>
</dbReference>
<dbReference type="AlphaFoldDB" id="A0A838L8H1"/>
<evidence type="ECO:0000259" key="7">
    <source>
        <dbReference type="PROSITE" id="PS51296"/>
    </source>
</evidence>
<organism evidence="8 9">
    <name type="scientific">Sphingomonas chungangi</name>
    <dbReference type="NCBI Taxonomy" id="2683589"/>
    <lineage>
        <taxon>Bacteria</taxon>
        <taxon>Pseudomonadati</taxon>
        <taxon>Pseudomonadota</taxon>
        <taxon>Alphaproteobacteria</taxon>
        <taxon>Sphingomonadales</taxon>
        <taxon>Sphingomonadaceae</taxon>
        <taxon>Sphingomonas</taxon>
    </lineage>
</organism>
<dbReference type="RefSeq" id="WP_160363622.1">
    <property type="nucleotide sequence ID" value="NZ_JACEIB010000003.1"/>
</dbReference>
<keyword evidence="6" id="KW-0411">Iron-sulfur</keyword>
<dbReference type="PRINTS" id="PR00090">
    <property type="entry name" value="RNGDIOXGNASE"/>
</dbReference>
<evidence type="ECO:0000256" key="3">
    <source>
        <dbReference type="ARBA" id="ARBA00022723"/>
    </source>
</evidence>
<dbReference type="GO" id="GO:0051537">
    <property type="term" value="F:2 iron, 2 sulfur cluster binding"/>
    <property type="evidence" value="ECO:0007669"/>
    <property type="project" value="UniProtKB-KW"/>
</dbReference>
<evidence type="ECO:0000256" key="6">
    <source>
        <dbReference type="ARBA" id="ARBA00023014"/>
    </source>
</evidence>
<dbReference type="PANTHER" id="PTHR43756">
    <property type="entry name" value="CHOLINE MONOOXYGENASE, CHLOROPLASTIC"/>
    <property type="match status" value="1"/>
</dbReference>